<dbReference type="InterPro" id="IPR005804">
    <property type="entry name" value="FA_desaturase_dom"/>
</dbReference>
<dbReference type="GO" id="GO:0046513">
    <property type="term" value="P:ceramide biosynthetic process"/>
    <property type="evidence" value="ECO:0007669"/>
    <property type="project" value="TreeGrafter"/>
</dbReference>
<reference evidence="3" key="1">
    <citation type="submission" date="2020-05" db="EMBL/GenBank/DDBJ databases">
        <authorList>
            <person name="Chiriac C."/>
            <person name="Salcher M."/>
            <person name="Ghai R."/>
            <person name="Kavagutti S V."/>
        </authorList>
    </citation>
    <scope>NUCLEOTIDE SEQUENCE</scope>
</reference>
<dbReference type="PANTHER" id="PTHR12879:SF8">
    <property type="entry name" value="SPHINGOLIPID DELTA(4)-DESATURASE DES1"/>
    <property type="match status" value="1"/>
</dbReference>
<keyword evidence="1" id="KW-0472">Membrane</keyword>
<evidence type="ECO:0000256" key="1">
    <source>
        <dbReference type="SAM" id="Phobius"/>
    </source>
</evidence>
<evidence type="ECO:0000313" key="3">
    <source>
        <dbReference type="EMBL" id="CAB4789324.1"/>
    </source>
</evidence>
<dbReference type="GO" id="GO:0042284">
    <property type="term" value="F:sphingolipid delta-4 desaturase activity"/>
    <property type="evidence" value="ECO:0007669"/>
    <property type="project" value="TreeGrafter"/>
</dbReference>
<organism evidence="3">
    <name type="scientific">freshwater metagenome</name>
    <dbReference type="NCBI Taxonomy" id="449393"/>
    <lineage>
        <taxon>unclassified sequences</taxon>
        <taxon>metagenomes</taxon>
        <taxon>ecological metagenomes</taxon>
    </lineage>
</organism>
<keyword evidence="1" id="KW-0812">Transmembrane</keyword>
<name>A0A6J6X1J1_9ZZZZ</name>
<feature type="domain" description="Fatty acid desaturase" evidence="2">
    <location>
        <begin position="45"/>
        <end position="269"/>
    </location>
</feature>
<feature type="transmembrane region" description="Helical" evidence="1">
    <location>
        <begin position="18"/>
        <end position="35"/>
    </location>
</feature>
<proteinExistence type="predicted"/>
<dbReference type="Pfam" id="PF00487">
    <property type="entry name" value="FA_desaturase"/>
    <property type="match status" value="1"/>
</dbReference>
<gene>
    <name evidence="3" type="ORF">UFOPK2975_00453</name>
</gene>
<dbReference type="EMBL" id="CAFAAG010000021">
    <property type="protein sequence ID" value="CAB4789324.1"/>
    <property type="molecule type" value="Genomic_DNA"/>
</dbReference>
<dbReference type="PANTHER" id="PTHR12879">
    <property type="entry name" value="SPHINGOLIPID DELTA 4 DESATURASE/C-4 HYDROXYLASE PROTEIN DES2"/>
    <property type="match status" value="1"/>
</dbReference>
<keyword evidence="1" id="KW-1133">Transmembrane helix</keyword>
<feature type="transmembrane region" description="Helical" evidence="1">
    <location>
        <begin position="169"/>
        <end position="187"/>
    </location>
</feature>
<accession>A0A6J6X1J1</accession>
<dbReference type="AlphaFoldDB" id="A0A6J6X1J1"/>
<protein>
    <submittedName>
        <fullName evidence="3">Unannotated protein</fullName>
    </submittedName>
</protein>
<sequence>MSQAPGSQKSLLNGRGEWRTLAVIVAVYGLTILTVMRREVLTPFLTIPFLSVLGAWHLSMQHETIHGHPFRRQWINDVIGSIPVTLWIPYFSFKKDHVEHHQSDLTHPGLDNESYYVSPEAWESAGRLRKAAYWANRTILFRMFVWTIVSTVTYLWSKIRLMLRGDKQAWFAVAVHAVGLVVVVFLVQSVAGMPLWQFALGTTYGGRILNAIRPFPEHKYQAGEETRTAMVMAGPFMSLLMLNNNLHVAHHDEPGVPWYEYQVLARKTNAVERARDAGLLYEGGYAEVFRRFSFKPMGAPLRDGA</sequence>
<feature type="transmembrane region" description="Helical" evidence="1">
    <location>
        <begin position="40"/>
        <end position="59"/>
    </location>
</feature>
<dbReference type="GO" id="GO:0016020">
    <property type="term" value="C:membrane"/>
    <property type="evidence" value="ECO:0007669"/>
    <property type="project" value="GOC"/>
</dbReference>
<feature type="transmembrane region" description="Helical" evidence="1">
    <location>
        <begin position="139"/>
        <end position="157"/>
    </location>
</feature>
<evidence type="ECO:0000259" key="2">
    <source>
        <dbReference type="Pfam" id="PF00487"/>
    </source>
</evidence>